<name>A0A7R8X6Y4_9CRUS</name>
<proteinExistence type="predicted"/>
<sequence length="77" mass="8393">MLPGGQRGLVLVVAVERRRAGMPSESVSGVPPPTARRRRFSGRWLICVIWACPGAGREGFGDVMEGEVVCRKCPREV</sequence>
<evidence type="ECO:0000313" key="2">
    <source>
        <dbReference type="Proteomes" id="UP000677054"/>
    </source>
</evidence>
<dbReference type="EMBL" id="LR899582">
    <property type="protein sequence ID" value="CAD7240814.1"/>
    <property type="molecule type" value="Genomic_DNA"/>
</dbReference>
<gene>
    <name evidence="1" type="ORF">DSTB1V02_LOCUS820</name>
</gene>
<accession>A0A7R8X6Y4</accession>
<dbReference type="EMBL" id="CAJPEV010000065">
    <property type="protein sequence ID" value="CAG0879927.1"/>
    <property type="molecule type" value="Genomic_DNA"/>
</dbReference>
<dbReference type="AlphaFoldDB" id="A0A7R8X6Y4"/>
<keyword evidence="2" id="KW-1185">Reference proteome</keyword>
<protein>
    <submittedName>
        <fullName evidence="1">Uncharacterized protein</fullName>
    </submittedName>
</protein>
<dbReference type="Proteomes" id="UP000677054">
    <property type="component" value="Unassembled WGS sequence"/>
</dbReference>
<reference evidence="1" key="1">
    <citation type="submission" date="2020-11" db="EMBL/GenBank/DDBJ databases">
        <authorList>
            <person name="Tran Van P."/>
        </authorList>
    </citation>
    <scope>NUCLEOTIDE SEQUENCE</scope>
</reference>
<evidence type="ECO:0000313" key="1">
    <source>
        <dbReference type="EMBL" id="CAD7240814.1"/>
    </source>
</evidence>
<organism evidence="1">
    <name type="scientific">Darwinula stevensoni</name>
    <dbReference type="NCBI Taxonomy" id="69355"/>
    <lineage>
        <taxon>Eukaryota</taxon>
        <taxon>Metazoa</taxon>
        <taxon>Ecdysozoa</taxon>
        <taxon>Arthropoda</taxon>
        <taxon>Crustacea</taxon>
        <taxon>Oligostraca</taxon>
        <taxon>Ostracoda</taxon>
        <taxon>Podocopa</taxon>
        <taxon>Podocopida</taxon>
        <taxon>Darwinulocopina</taxon>
        <taxon>Darwinuloidea</taxon>
        <taxon>Darwinulidae</taxon>
        <taxon>Darwinula</taxon>
    </lineage>
</organism>